<protein>
    <recommendedName>
        <fullName evidence="3">Archaeal ATPase</fullName>
    </recommendedName>
</protein>
<organism evidence="1 2">
    <name type="scientific">Galdieria yellowstonensis</name>
    <dbReference type="NCBI Taxonomy" id="3028027"/>
    <lineage>
        <taxon>Eukaryota</taxon>
        <taxon>Rhodophyta</taxon>
        <taxon>Bangiophyceae</taxon>
        <taxon>Galdieriales</taxon>
        <taxon>Galdieriaceae</taxon>
        <taxon>Galdieria</taxon>
    </lineage>
</organism>
<evidence type="ECO:0000313" key="2">
    <source>
        <dbReference type="Proteomes" id="UP001300502"/>
    </source>
</evidence>
<sequence length="533" mass="60337">MALPVPDPEEVYEELQMLSTAFTEKIRAILGFTSDQYLVVGFDEVGVLDSVHEFFDLDNFRGRIRPYDDFFGIVRNVSKIALKLVPLSPLDQASIEEHLEKSTFKNTPVSDVLCHRDFSINDLLELLLEYTDGVPGLIVGAVSVLLMYVAATPNVSFTRESIESILSDPTNAEKCVAPYYLSRLEGLSDERKVAMKKLILSHLYCVQFRLRNSSTDSGQESAYVFDLLTDFVSIPKLLTSFLEVLVGTDTLSALLFRAQPVHFFYESSCQVLEGFVATKFYLSLALRRYENSLFSTLSRLSPMWSRMNLEFPTDSAAFYVMPSIHFQEAPEEQEGPSGKRKTFGPNEWEQFVTELPYNKVYIPIHPTSHGPDILFKLRGQTNDETLLVGIACKSRWSSRGIGWDDISDEIGKFMISASEQVLSKNPEMHCMLIILSTKLAYNVAAELNQSSRCYTSRNRLPQGPYIPERCELFILCAEDVENFVGKSILLGLRKAFASTENPSLKVIENPILEDMMLSLDQMSRKRLSRKRLS</sequence>
<gene>
    <name evidence="1" type="ORF">GAYE_SCF31G4923</name>
</gene>
<proteinExistence type="predicted"/>
<evidence type="ECO:0000313" key="1">
    <source>
        <dbReference type="EMBL" id="KAK4527002.1"/>
    </source>
</evidence>
<evidence type="ECO:0008006" key="3">
    <source>
        <dbReference type="Google" id="ProtNLM"/>
    </source>
</evidence>
<dbReference type="AlphaFoldDB" id="A0AAV9IHU8"/>
<reference evidence="1 2" key="1">
    <citation type="submission" date="2022-07" db="EMBL/GenBank/DDBJ databases">
        <title>Genome-wide signatures of adaptation to extreme environments.</title>
        <authorList>
            <person name="Cho C.H."/>
            <person name="Yoon H.S."/>
        </authorList>
    </citation>
    <scope>NUCLEOTIDE SEQUENCE [LARGE SCALE GENOMIC DNA]</scope>
    <source>
        <strain evidence="1 2">108.79 E11</strain>
    </source>
</reference>
<dbReference type="EMBL" id="JANCYU010000046">
    <property type="protein sequence ID" value="KAK4527002.1"/>
    <property type="molecule type" value="Genomic_DNA"/>
</dbReference>
<dbReference type="Proteomes" id="UP001300502">
    <property type="component" value="Unassembled WGS sequence"/>
</dbReference>
<keyword evidence="2" id="KW-1185">Reference proteome</keyword>
<accession>A0AAV9IHU8</accession>
<name>A0AAV9IHU8_9RHOD</name>
<comment type="caution">
    <text evidence="1">The sequence shown here is derived from an EMBL/GenBank/DDBJ whole genome shotgun (WGS) entry which is preliminary data.</text>
</comment>